<evidence type="ECO:0000256" key="1">
    <source>
        <dbReference type="ARBA" id="ARBA00004651"/>
    </source>
</evidence>
<proteinExistence type="inferred from homology"/>
<evidence type="ECO:0000256" key="6">
    <source>
        <dbReference type="ARBA" id="ARBA00023136"/>
    </source>
</evidence>
<comment type="similarity">
    <text evidence="2">Belongs to the DoxX family.</text>
</comment>
<accession>A0A2T0K5U9</accession>
<dbReference type="PANTHER" id="PTHR33452">
    <property type="entry name" value="OXIDOREDUCTASE CATD-RELATED"/>
    <property type="match status" value="1"/>
</dbReference>
<dbReference type="AlphaFoldDB" id="A0A2T0K5U9"/>
<evidence type="ECO:0000256" key="4">
    <source>
        <dbReference type="ARBA" id="ARBA00022692"/>
    </source>
</evidence>
<comment type="subcellular location">
    <subcellularLocation>
        <location evidence="1">Cell membrane</location>
        <topology evidence="1">Multi-pass membrane protein</topology>
    </subcellularLocation>
</comment>
<dbReference type="InterPro" id="IPR032808">
    <property type="entry name" value="DoxX"/>
</dbReference>
<keyword evidence="9" id="KW-1185">Reference proteome</keyword>
<dbReference type="Proteomes" id="UP000239415">
    <property type="component" value="Unassembled WGS sequence"/>
</dbReference>
<keyword evidence="3" id="KW-1003">Cell membrane</keyword>
<feature type="transmembrane region" description="Helical" evidence="7">
    <location>
        <begin position="122"/>
        <end position="140"/>
    </location>
</feature>
<keyword evidence="6 7" id="KW-0472">Membrane</keyword>
<keyword evidence="5 7" id="KW-1133">Transmembrane helix</keyword>
<comment type="caution">
    <text evidence="8">The sequence shown here is derived from an EMBL/GenBank/DDBJ whole genome shotgun (WGS) entry which is preliminary data.</text>
</comment>
<evidence type="ECO:0000313" key="9">
    <source>
        <dbReference type="Proteomes" id="UP000239415"/>
    </source>
</evidence>
<dbReference type="EMBL" id="PVMZ01000013">
    <property type="protein sequence ID" value="PRX18362.1"/>
    <property type="molecule type" value="Genomic_DNA"/>
</dbReference>
<dbReference type="PANTHER" id="PTHR33452:SF4">
    <property type="entry name" value="BLL4328 PROTEIN"/>
    <property type="match status" value="1"/>
</dbReference>
<feature type="transmembrane region" description="Helical" evidence="7">
    <location>
        <begin position="28"/>
        <end position="52"/>
    </location>
</feature>
<feature type="transmembrane region" description="Helical" evidence="7">
    <location>
        <begin position="64"/>
        <end position="82"/>
    </location>
</feature>
<evidence type="ECO:0000256" key="5">
    <source>
        <dbReference type="ARBA" id="ARBA00022989"/>
    </source>
</evidence>
<feature type="transmembrane region" description="Helical" evidence="7">
    <location>
        <begin position="89"/>
        <end position="107"/>
    </location>
</feature>
<evidence type="ECO:0000256" key="7">
    <source>
        <dbReference type="SAM" id="Phobius"/>
    </source>
</evidence>
<protein>
    <submittedName>
        <fullName evidence="8">Putative oxidoreductase</fullName>
    </submittedName>
</protein>
<evidence type="ECO:0000313" key="8">
    <source>
        <dbReference type="EMBL" id="PRX18362.1"/>
    </source>
</evidence>
<dbReference type="InterPro" id="IPR051907">
    <property type="entry name" value="DoxX-like_oxidoreductase"/>
</dbReference>
<sequence>MWIARNARFPHEECQLPSTNAARITWPLFRIVVGLLFACHGLASLFGLLGGARGSGEPVPVGVWPNWYAALIQLSCGLLVLIGLATRPAAILASGSMAYAYFVVHQPDGLMPIENGGVTPALYAWSFLLIGVLGAGSWSLDALISSRRTPAAAPTAEPAKQPA</sequence>
<reference evidence="8 9" key="1">
    <citation type="submission" date="2018-03" db="EMBL/GenBank/DDBJ databases">
        <title>Genomic Encyclopedia of Archaeal and Bacterial Type Strains, Phase II (KMG-II): from individual species to whole genera.</title>
        <authorList>
            <person name="Goeker M."/>
        </authorList>
    </citation>
    <scope>NUCLEOTIDE SEQUENCE [LARGE SCALE GENOMIC DNA]</scope>
    <source>
        <strain evidence="8 9">DSM 43146</strain>
    </source>
</reference>
<organism evidence="8 9">
    <name type="scientific">Actinoplanes italicus</name>
    <dbReference type="NCBI Taxonomy" id="113567"/>
    <lineage>
        <taxon>Bacteria</taxon>
        <taxon>Bacillati</taxon>
        <taxon>Actinomycetota</taxon>
        <taxon>Actinomycetes</taxon>
        <taxon>Micromonosporales</taxon>
        <taxon>Micromonosporaceae</taxon>
        <taxon>Actinoplanes</taxon>
    </lineage>
</organism>
<keyword evidence="4 7" id="KW-0812">Transmembrane</keyword>
<name>A0A2T0K5U9_9ACTN</name>
<evidence type="ECO:0000256" key="3">
    <source>
        <dbReference type="ARBA" id="ARBA00022475"/>
    </source>
</evidence>
<evidence type="ECO:0000256" key="2">
    <source>
        <dbReference type="ARBA" id="ARBA00006679"/>
    </source>
</evidence>
<dbReference type="OrthoDB" id="9808524at2"/>
<dbReference type="GO" id="GO:0005886">
    <property type="term" value="C:plasma membrane"/>
    <property type="evidence" value="ECO:0007669"/>
    <property type="project" value="UniProtKB-SubCell"/>
</dbReference>
<gene>
    <name evidence="8" type="ORF">CLV67_113196</name>
</gene>
<dbReference type="Pfam" id="PF07681">
    <property type="entry name" value="DoxX"/>
    <property type="match status" value="1"/>
</dbReference>